<feature type="domain" description="Non-reducing end beta-L-arabinofuranosidase-like GH127 C-terminal" evidence="3">
    <location>
        <begin position="510"/>
        <end position="626"/>
    </location>
</feature>
<evidence type="ECO:0000313" key="4">
    <source>
        <dbReference type="EMBL" id="SDS96900.1"/>
    </source>
</evidence>
<dbReference type="InterPro" id="IPR049046">
    <property type="entry name" value="Beta-AFase-like_GH127_middle"/>
</dbReference>
<evidence type="ECO:0000313" key="5">
    <source>
        <dbReference type="Proteomes" id="UP000198983"/>
    </source>
</evidence>
<dbReference type="InterPro" id="IPR012878">
    <property type="entry name" value="Beta-AFase-like_GH127_cat"/>
</dbReference>
<reference evidence="4 5" key="1">
    <citation type="submission" date="2016-10" db="EMBL/GenBank/DDBJ databases">
        <authorList>
            <person name="de Groot N.N."/>
        </authorList>
    </citation>
    <scope>NUCLEOTIDE SEQUENCE [LARGE SCALE GENOMIC DNA]</scope>
    <source>
        <strain evidence="4 5">DSM 22024</strain>
    </source>
</reference>
<dbReference type="InterPro" id="IPR049174">
    <property type="entry name" value="Beta-AFase-like"/>
</dbReference>
<dbReference type="Pfam" id="PF20736">
    <property type="entry name" value="Glyco_hydro127M"/>
    <property type="match status" value="1"/>
</dbReference>
<evidence type="ECO:0000259" key="3">
    <source>
        <dbReference type="Pfam" id="PF20737"/>
    </source>
</evidence>
<dbReference type="STRING" id="117157.SAMN04489717_4534"/>
<feature type="domain" description="Non-reducing end beta-L-arabinofuranosidase-like GH127 catalytic" evidence="1">
    <location>
        <begin position="30"/>
        <end position="402"/>
    </location>
</feature>
<dbReference type="RefSeq" id="WP_092655620.1">
    <property type="nucleotide sequence ID" value="NZ_LT629732.1"/>
</dbReference>
<sequence>MTTETSSPHAPVVDTTRSPYARLRPVGVGDVEVHDAFWQPRLDRNREQTIPAQHEQCETTGALTNFRRAAGHTPGEPFHGMYYSDSDVYKWAEAASWSLASTDDRAVAERLAEVIRLFEAAQDGEGYLNTYFSVDRVAERWTDLVVRHEMYCIGHLTQAAVAHFRATGSRALLDVAERACGHIEARFAPGDVPGTCGHPCLEMALVELYRATGDERWLRLAVWQLDSRGMGVLNGSEYLLDHARLRDQSFVTGHAVRALYLYAAAADVVLETGDEELSAVVDRLWADLSRHKTAVTGGVGARWDGEAFGDAYELPDRAYNETCAAIAHIFLAWRLLLRTGDGAYRDAVETALYNGVLPGLSQSGTEFFYQNPLADEGRHRRSPWFTCACCPPNIARLLASLPGYVYTTSDEGLWVQLYVGNSARVRLPDGSSVGVELSCGLPWEGTVQLRLTPVEAREFSVFLPVPAWAGEATVRVGEEVVTPERRSGYLVLTRTWQPGDEVRLDFTMPVRQIGTHPRVAAGHRRVAVTRGPLVYCVEQSDHADAAVADLRLAGEETWRPEFAADLLGGVVTLHTTGSALKVDEDEPLHRPYVPAEPLPTRPAEITAVPYYAWANREAGPMRVFLPLLP</sequence>
<dbReference type="EMBL" id="LT629732">
    <property type="protein sequence ID" value="SDS96900.1"/>
    <property type="molecule type" value="Genomic_DNA"/>
</dbReference>
<accession>A0A1H1WJR0</accession>
<evidence type="ECO:0000259" key="2">
    <source>
        <dbReference type="Pfam" id="PF20736"/>
    </source>
</evidence>
<feature type="domain" description="Non-reducing end beta-L-arabinofuranosidase-like GH127 middle" evidence="2">
    <location>
        <begin position="413"/>
        <end position="508"/>
    </location>
</feature>
<dbReference type="Pfam" id="PF07944">
    <property type="entry name" value="Beta-AFase-like_GH127_cat"/>
    <property type="match status" value="1"/>
</dbReference>
<dbReference type="AlphaFoldDB" id="A0A1H1WJR0"/>
<dbReference type="SUPFAM" id="SSF48208">
    <property type="entry name" value="Six-hairpin glycosidases"/>
    <property type="match status" value="1"/>
</dbReference>
<organism evidence="4 5">
    <name type="scientific">Actinopolymorpha singaporensis</name>
    <dbReference type="NCBI Taxonomy" id="117157"/>
    <lineage>
        <taxon>Bacteria</taxon>
        <taxon>Bacillati</taxon>
        <taxon>Actinomycetota</taxon>
        <taxon>Actinomycetes</taxon>
        <taxon>Propionibacteriales</taxon>
        <taxon>Actinopolymorphaceae</taxon>
        <taxon>Actinopolymorpha</taxon>
    </lineage>
</organism>
<dbReference type="PANTHER" id="PTHR43465:SF2">
    <property type="entry name" value="DUF1680 DOMAIN PROTEIN (AFU_ORTHOLOGUE AFUA_1G08910)"/>
    <property type="match status" value="1"/>
</dbReference>
<protein>
    <recommendedName>
        <fullName evidence="6">Glycoside hydrolase family 127 protein</fullName>
    </recommendedName>
</protein>
<name>A0A1H1WJR0_9ACTN</name>
<dbReference type="PANTHER" id="PTHR43465">
    <property type="entry name" value="DUF1680 DOMAIN PROTEIN (AFU_ORTHOLOGUE AFUA_1G08910)"/>
    <property type="match status" value="1"/>
</dbReference>
<dbReference type="InterPro" id="IPR008928">
    <property type="entry name" value="6-hairpin_glycosidase_sf"/>
</dbReference>
<dbReference type="GO" id="GO:0005975">
    <property type="term" value="P:carbohydrate metabolic process"/>
    <property type="evidence" value="ECO:0007669"/>
    <property type="project" value="InterPro"/>
</dbReference>
<dbReference type="OrthoDB" id="9757939at2"/>
<dbReference type="Pfam" id="PF20737">
    <property type="entry name" value="Glyco_hydro127C"/>
    <property type="match status" value="1"/>
</dbReference>
<keyword evidence="5" id="KW-1185">Reference proteome</keyword>
<evidence type="ECO:0008006" key="6">
    <source>
        <dbReference type="Google" id="ProtNLM"/>
    </source>
</evidence>
<dbReference type="Proteomes" id="UP000198983">
    <property type="component" value="Chromosome I"/>
</dbReference>
<dbReference type="InterPro" id="IPR049049">
    <property type="entry name" value="Beta-AFase-like_GH127_C"/>
</dbReference>
<gene>
    <name evidence="4" type="ORF">SAMN04489717_4534</name>
</gene>
<evidence type="ECO:0000259" key="1">
    <source>
        <dbReference type="Pfam" id="PF07944"/>
    </source>
</evidence>
<proteinExistence type="predicted"/>